<feature type="binding site" description="axial binding residue" evidence="8">
    <location>
        <position position="466"/>
    </location>
    <ligand>
        <name>heme</name>
        <dbReference type="ChEBI" id="CHEBI:30413"/>
    </ligand>
    <ligandPart>
        <name>Fe</name>
        <dbReference type="ChEBI" id="CHEBI:18248"/>
    </ligandPart>
</feature>
<evidence type="ECO:0000256" key="4">
    <source>
        <dbReference type="ARBA" id="ARBA00022723"/>
    </source>
</evidence>
<dbReference type="Gene3D" id="1.10.630.10">
    <property type="entry name" value="Cytochrome P450"/>
    <property type="match status" value="1"/>
</dbReference>
<evidence type="ECO:0000256" key="2">
    <source>
        <dbReference type="ARBA" id="ARBA00010617"/>
    </source>
</evidence>
<dbReference type="GO" id="GO:0005506">
    <property type="term" value="F:iron ion binding"/>
    <property type="evidence" value="ECO:0007669"/>
    <property type="project" value="InterPro"/>
</dbReference>
<organism evidence="11 12">
    <name type="scientific">Heracleum sosnowskyi</name>
    <dbReference type="NCBI Taxonomy" id="360622"/>
    <lineage>
        <taxon>Eukaryota</taxon>
        <taxon>Viridiplantae</taxon>
        <taxon>Streptophyta</taxon>
        <taxon>Embryophyta</taxon>
        <taxon>Tracheophyta</taxon>
        <taxon>Spermatophyta</taxon>
        <taxon>Magnoliopsida</taxon>
        <taxon>eudicotyledons</taxon>
        <taxon>Gunneridae</taxon>
        <taxon>Pentapetalae</taxon>
        <taxon>asterids</taxon>
        <taxon>campanulids</taxon>
        <taxon>Apiales</taxon>
        <taxon>Apiaceae</taxon>
        <taxon>Apioideae</taxon>
        <taxon>apioid superclade</taxon>
        <taxon>Tordylieae</taxon>
        <taxon>Tordyliinae</taxon>
        <taxon>Heracleum</taxon>
    </lineage>
</organism>
<dbReference type="GO" id="GO:0009805">
    <property type="term" value="P:coumarin biosynthetic process"/>
    <property type="evidence" value="ECO:0007669"/>
    <property type="project" value="UniProtKB-ARBA"/>
</dbReference>
<evidence type="ECO:0000256" key="9">
    <source>
        <dbReference type="RuleBase" id="RU000461"/>
    </source>
</evidence>
<comment type="similarity">
    <text evidence="2 9">Belongs to the cytochrome P450 family.</text>
</comment>
<keyword evidence="12" id="KW-1185">Reference proteome</keyword>
<evidence type="ECO:0000256" key="5">
    <source>
        <dbReference type="ARBA" id="ARBA00023002"/>
    </source>
</evidence>
<feature type="transmembrane region" description="Helical" evidence="10">
    <location>
        <begin position="33"/>
        <end position="56"/>
    </location>
</feature>
<dbReference type="InterPro" id="IPR001128">
    <property type="entry name" value="Cyt_P450"/>
</dbReference>
<dbReference type="GO" id="GO:0020037">
    <property type="term" value="F:heme binding"/>
    <property type="evidence" value="ECO:0007669"/>
    <property type="project" value="InterPro"/>
</dbReference>
<dbReference type="SUPFAM" id="SSF48264">
    <property type="entry name" value="Cytochrome P450"/>
    <property type="match status" value="1"/>
</dbReference>
<dbReference type="AlphaFoldDB" id="A0AAD8IAF9"/>
<keyword evidence="3 8" id="KW-0349">Heme</keyword>
<dbReference type="PRINTS" id="PR00385">
    <property type="entry name" value="P450"/>
</dbReference>
<comment type="cofactor">
    <cofactor evidence="1 8">
        <name>heme</name>
        <dbReference type="ChEBI" id="CHEBI:30413"/>
    </cofactor>
</comment>
<comment type="caution">
    <text evidence="11">The sequence shown here is derived from an EMBL/GenBank/DDBJ whole genome shotgun (WGS) entry which is preliminary data.</text>
</comment>
<dbReference type="InterPro" id="IPR002401">
    <property type="entry name" value="Cyt_P450_E_grp-I"/>
</dbReference>
<dbReference type="PANTHER" id="PTHR47946:SF13">
    <property type="entry name" value="CYTOCHROME P450 FAMILY PROTEIN, EXPRESSED"/>
    <property type="match status" value="1"/>
</dbReference>
<evidence type="ECO:0000313" key="12">
    <source>
        <dbReference type="Proteomes" id="UP001237642"/>
    </source>
</evidence>
<dbReference type="EMBL" id="JAUIZM010000006">
    <property type="protein sequence ID" value="KAK1381608.1"/>
    <property type="molecule type" value="Genomic_DNA"/>
</dbReference>
<keyword evidence="7 9" id="KW-0503">Monooxygenase</keyword>
<evidence type="ECO:0000256" key="6">
    <source>
        <dbReference type="ARBA" id="ARBA00023004"/>
    </source>
</evidence>
<proteinExistence type="inferred from homology"/>
<evidence type="ECO:0000313" key="11">
    <source>
        <dbReference type="EMBL" id="KAK1381608.1"/>
    </source>
</evidence>
<dbReference type="PRINTS" id="PR00463">
    <property type="entry name" value="EP450I"/>
</dbReference>
<keyword evidence="10" id="KW-0812">Transmembrane</keyword>
<sequence length="528" mass="59380">MSIILSISILAIFFSLFLCLGSAMHWPFTFLLLLSLFSSIFSLALKVWLIPGGFAWRKYHFLRSPKNICGPIGWPVLGILPQLGPLAHQKLAVMASSFRAKRLMAYSLGWTRVIISSHPETAKEILSGSSFSDRPIKDSARLLMFERAIGFSPSGEYWRNLRRIAANNMFSPRRIACFEGLRQAVASEMIQGVSKEINLKNVVEVRGILQKGALRNMIESVFGSCLGSEGEELGFMVKEGYELIAEFNWADYIPLGFMDFYGVKRRCHALGIKVSKLVGEIMQRRRIDGQVSSRNDFLSVLLSLPKEDQLISDTDMVAVLWEMVFRGTDTVAILLEWTLARMVLHPDIQEKAHQEINTCTGSNRHVRDSDIPNLPYLQSVVKEVLRVHPPGPLLSWARLAIHDVHVGKFFVPAGTTAMVNMWAITHDPTIWKDPWVFKPERYVEEEVSIMGSDLRLAPFGSGRRVCPGKVLGLATVHLWLARLLQEFQWLPAQPVDLSECLKLSLEMKKALTCHAVSCRDDQANVSSA</sequence>
<keyword evidence="4 8" id="KW-0479">Metal-binding</keyword>
<protein>
    <submittedName>
        <fullName evidence="11">Cytochrome P450, family 78, subfamily A, polypeptide 5</fullName>
    </submittedName>
</protein>
<accession>A0AAD8IAF9</accession>
<name>A0AAD8IAF9_9APIA</name>
<dbReference type="PROSITE" id="PS00086">
    <property type="entry name" value="CYTOCHROME_P450"/>
    <property type="match status" value="1"/>
</dbReference>
<keyword evidence="10" id="KW-1133">Transmembrane helix</keyword>
<dbReference type="InterPro" id="IPR017972">
    <property type="entry name" value="Cyt_P450_CS"/>
</dbReference>
<dbReference type="PANTHER" id="PTHR47946">
    <property type="entry name" value="CYTOCHROME P450 78A7-RELATED"/>
    <property type="match status" value="1"/>
</dbReference>
<evidence type="ECO:0000256" key="10">
    <source>
        <dbReference type="SAM" id="Phobius"/>
    </source>
</evidence>
<evidence type="ECO:0000256" key="1">
    <source>
        <dbReference type="ARBA" id="ARBA00001971"/>
    </source>
</evidence>
<evidence type="ECO:0000256" key="3">
    <source>
        <dbReference type="ARBA" id="ARBA00022617"/>
    </source>
</evidence>
<reference evidence="11" key="1">
    <citation type="submission" date="2023-02" db="EMBL/GenBank/DDBJ databases">
        <title>Genome of toxic invasive species Heracleum sosnowskyi carries increased number of genes despite the absence of recent whole-genome duplications.</title>
        <authorList>
            <person name="Schelkunov M."/>
            <person name="Shtratnikova V."/>
            <person name="Makarenko M."/>
            <person name="Klepikova A."/>
            <person name="Omelchenko D."/>
            <person name="Novikova G."/>
            <person name="Obukhova E."/>
            <person name="Bogdanov V."/>
            <person name="Penin A."/>
            <person name="Logacheva M."/>
        </authorList>
    </citation>
    <scope>NUCLEOTIDE SEQUENCE</scope>
    <source>
        <strain evidence="11">Hsosn_3</strain>
        <tissue evidence="11">Leaf</tissue>
    </source>
</reference>
<dbReference type="InterPro" id="IPR036396">
    <property type="entry name" value="Cyt_P450_sf"/>
</dbReference>
<gene>
    <name evidence="11" type="ORF">POM88_028352</name>
</gene>
<evidence type="ECO:0000256" key="7">
    <source>
        <dbReference type="ARBA" id="ARBA00023033"/>
    </source>
</evidence>
<keyword evidence="10" id="KW-0472">Membrane</keyword>
<evidence type="ECO:0000256" key="8">
    <source>
        <dbReference type="PIRSR" id="PIRSR602401-1"/>
    </source>
</evidence>
<dbReference type="GO" id="GO:0004497">
    <property type="term" value="F:monooxygenase activity"/>
    <property type="evidence" value="ECO:0007669"/>
    <property type="project" value="UniProtKB-KW"/>
</dbReference>
<dbReference type="Pfam" id="PF00067">
    <property type="entry name" value="p450"/>
    <property type="match status" value="1"/>
</dbReference>
<dbReference type="Proteomes" id="UP001237642">
    <property type="component" value="Unassembled WGS sequence"/>
</dbReference>
<dbReference type="InterPro" id="IPR051996">
    <property type="entry name" value="Cytochrome_P450_78A"/>
</dbReference>
<dbReference type="GO" id="GO:0016705">
    <property type="term" value="F:oxidoreductase activity, acting on paired donors, with incorporation or reduction of molecular oxygen"/>
    <property type="evidence" value="ECO:0007669"/>
    <property type="project" value="InterPro"/>
</dbReference>
<reference evidence="11" key="2">
    <citation type="submission" date="2023-05" db="EMBL/GenBank/DDBJ databases">
        <authorList>
            <person name="Schelkunov M.I."/>
        </authorList>
    </citation>
    <scope>NUCLEOTIDE SEQUENCE</scope>
    <source>
        <strain evidence="11">Hsosn_3</strain>
        <tissue evidence="11">Leaf</tissue>
    </source>
</reference>
<keyword evidence="6 8" id="KW-0408">Iron</keyword>
<keyword evidence="5 9" id="KW-0560">Oxidoreductase</keyword>
<dbReference type="FunFam" id="1.10.630.10:FF:000016">
    <property type="entry name" value="Cytochrome P450 78A5"/>
    <property type="match status" value="1"/>
</dbReference>